<proteinExistence type="predicted"/>
<keyword evidence="2" id="KW-1185">Reference proteome</keyword>
<protein>
    <submittedName>
        <fullName evidence="1">Uncharacterized protein</fullName>
    </submittedName>
</protein>
<evidence type="ECO:0000313" key="2">
    <source>
        <dbReference type="Proteomes" id="UP001432322"/>
    </source>
</evidence>
<reference evidence="1" key="1">
    <citation type="submission" date="2023-10" db="EMBL/GenBank/DDBJ databases">
        <title>Genome assembly of Pristionchus species.</title>
        <authorList>
            <person name="Yoshida K."/>
            <person name="Sommer R.J."/>
        </authorList>
    </citation>
    <scope>NUCLEOTIDE SEQUENCE</scope>
    <source>
        <strain evidence="1">RS5133</strain>
    </source>
</reference>
<gene>
    <name evidence="1" type="ORF">PFISCL1PPCAC_21605</name>
</gene>
<sequence length="319" mass="36513">MEAQNGDGWTLVVGKKAKKGERKNPINDVNVFFKERGNSKFADILDDGDFEDEDFFARLDERLKQCNLTKLDIQEFQNDKFAVSFDDEIPLGVVDKSFFAHLHDSLIIHNVMRLEIQTSVVSEGLRHFFVSVPAAEIVVCESEKWFSLVDGDFRSMLSGRRTNGEGKRQVKIARPLRLAYNIHSLFTIFTAFHRHKVIEHPLAVSYLTMHIDRSLRVPLLKMMGVIQAGNAIFTKDRSVSLWLEQRGTTFVTVTSPGRKKVHDASLLWIVIDGMVVRLPKEDDHTRDTFYVDFQTNCYISSSLIHVKATVAPSKDYDWC</sequence>
<dbReference type="EMBL" id="BTSY01000005">
    <property type="protein sequence ID" value="GMT30308.1"/>
    <property type="molecule type" value="Genomic_DNA"/>
</dbReference>
<dbReference type="AlphaFoldDB" id="A0AAV5WI24"/>
<accession>A0AAV5WI24</accession>
<dbReference type="Proteomes" id="UP001432322">
    <property type="component" value="Unassembled WGS sequence"/>
</dbReference>
<comment type="caution">
    <text evidence="1">The sequence shown here is derived from an EMBL/GenBank/DDBJ whole genome shotgun (WGS) entry which is preliminary data.</text>
</comment>
<organism evidence="1 2">
    <name type="scientific">Pristionchus fissidentatus</name>
    <dbReference type="NCBI Taxonomy" id="1538716"/>
    <lineage>
        <taxon>Eukaryota</taxon>
        <taxon>Metazoa</taxon>
        <taxon>Ecdysozoa</taxon>
        <taxon>Nematoda</taxon>
        <taxon>Chromadorea</taxon>
        <taxon>Rhabditida</taxon>
        <taxon>Rhabditina</taxon>
        <taxon>Diplogasteromorpha</taxon>
        <taxon>Diplogasteroidea</taxon>
        <taxon>Neodiplogasteridae</taxon>
        <taxon>Pristionchus</taxon>
    </lineage>
</organism>
<name>A0AAV5WI24_9BILA</name>
<evidence type="ECO:0000313" key="1">
    <source>
        <dbReference type="EMBL" id="GMT30308.1"/>
    </source>
</evidence>